<dbReference type="Gene3D" id="3.40.50.1240">
    <property type="entry name" value="Phosphoglycerate mutase-like"/>
    <property type="match status" value="1"/>
</dbReference>
<gene>
    <name evidence="2" type="ordered locus">Deima_1222</name>
</gene>
<proteinExistence type="predicted"/>
<accession>E8U734</accession>
<dbReference type="AlphaFoldDB" id="E8U734"/>
<dbReference type="Proteomes" id="UP000008635">
    <property type="component" value="Chromosome"/>
</dbReference>
<name>E8U734_DEIML</name>
<dbReference type="EMBL" id="CP002454">
    <property type="protein sequence ID" value="ADV66873.1"/>
    <property type="molecule type" value="Genomic_DNA"/>
</dbReference>
<keyword evidence="3" id="KW-1185">Reference proteome</keyword>
<dbReference type="CDD" id="cd07067">
    <property type="entry name" value="HP_PGM_like"/>
    <property type="match status" value="1"/>
</dbReference>
<dbReference type="PANTHER" id="PTHR20935:SF0">
    <property type="entry name" value="SERINE_THREONINE-PROTEIN PHOSPHATASE PGAM5, MITOCHONDRIAL"/>
    <property type="match status" value="1"/>
</dbReference>
<dbReference type="HOGENOM" id="CLU_084200_0_0_0"/>
<evidence type="ECO:0000313" key="3">
    <source>
        <dbReference type="Proteomes" id="UP000008635"/>
    </source>
</evidence>
<protein>
    <submittedName>
        <fullName evidence="2">Phosphoglycerate mutase</fullName>
    </submittedName>
</protein>
<evidence type="ECO:0000256" key="1">
    <source>
        <dbReference type="ARBA" id="ARBA00022801"/>
    </source>
</evidence>
<evidence type="ECO:0000313" key="2">
    <source>
        <dbReference type="EMBL" id="ADV66873.1"/>
    </source>
</evidence>
<dbReference type="InterPro" id="IPR051021">
    <property type="entry name" value="Mito_Ser/Thr_phosphatase"/>
</dbReference>
<dbReference type="InterPro" id="IPR013078">
    <property type="entry name" value="His_Pase_superF_clade-1"/>
</dbReference>
<dbReference type="InterPro" id="IPR029033">
    <property type="entry name" value="His_PPase_superfam"/>
</dbReference>
<dbReference type="Pfam" id="PF00300">
    <property type="entry name" value="His_Phos_1"/>
    <property type="match status" value="2"/>
</dbReference>
<dbReference type="GO" id="GO:0016787">
    <property type="term" value="F:hydrolase activity"/>
    <property type="evidence" value="ECO:0007669"/>
    <property type="project" value="UniProtKB-KW"/>
</dbReference>
<dbReference type="OrthoDB" id="9782128at2"/>
<dbReference type="RefSeq" id="WP_013556378.1">
    <property type="nucleotide sequence ID" value="NC_014958.1"/>
</dbReference>
<dbReference type="eggNOG" id="COG0406">
    <property type="taxonomic scope" value="Bacteria"/>
</dbReference>
<keyword evidence="1" id="KW-0378">Hydrolase</keyword>
<dbReference type="KEGG" id="dmr:Deima_1222"/>
<reference evidence="3" key="2">
    <citation type="submission" date="2011-01" db="EMBL/GenBank/DDBJ databases">
        <title>The complete genome of Deinococcus maricopensis DSM 21211.</title>
        <authorList>
            <consortium name="US DOE Joint Genome Institute (JGI-PGF)"/>
            <person name="Lucas S."/>
            <person name="Copeland A."/>
            <person name="Lapidus A."/>
            <person name="Goodwin L."/>
            <person name="Pitluck S."/>
            <person name="Kyrpides N."/>
            <person name="Mavromatis K."/>
            <person name="Pagani I."/>
            <person name="Ivanova N."/>
            <person name="Ovchinnikova G."/>
            <person name="Zeytun A."/>
            <person name="Detter J.C."/>
            <person name="Han C."/>
            <person name="Land M."/>
            <person name="Hauser L."/>
            <person name="Markowitz V."/>
            <person name="Cheng J.-F."/>
            <person name="Hugenholtz P."/>
            <person name="Woyke T."/>
            <person name="Wu D."/>
            <person name="Pukall R."/>
            <person name="Gehrich-Schroeter G."/>
            <person name="Brambilla E."/>
            <person name="Klenk H.-P."/>
            <person name="Eisen J.A."/>
        </authorList>
    </citation>
    <scope>NUCLEOTIDE SEQUENCE [LARGE SCALE GENOMIC DNA]</scope>
    <source>
        <strain evidence="3">DSM 21211 / LMG 22137 / NRRL B-23946 / LB-34</strain>
    </source>
</reference>
<dbReference type="SUPFAM" id="SSF53254">
    <property type="entry name" value="Phosphoglycerate mutase-like"/>
    <property type="match status" value="1"/>
</dbReference>
<dbReference type="PANTHER" id="PTHR20935">
    <property type="entry name" value="PHOSPHOGLYCERATE MUTASE-RELATED"/>
    <property type="match status" value="1"/>
</dbReference>
<dbReference type="STRING" id="709986.Deima_1222"/>
<sequence length="232" mass="25165">MSTLLLIRHGQATPFEADTDRLSALGEAQARAIGTGLRAEGVRPTHVLAGPLVRQASTAALAREGNDWPEITIDARLAEYDGDGLVRTLAPLLAQHDPHFAALARDFRDRRHAPDRNKPFQAMLEALADAWQRGVVMHDTVEPWAAYRARVQAALHDLLTLPSGSTVLAFTSGGVIGLAVALALDAPDASALKLNWRVRNGSLTRFTFGAGRVSLDRFNDTAHLTPDLNSWR</sequence>
<organism evidence="2 3">
    <name type="scientific">Deinococcus maricopensis (strain DSM 21211 / LMG 22137 / NRRL B-23946 / LB-34)</name>
    <dbReference type="NCBI Taxonomy" id="709986"/>
    <lineage>
        <taxon>Bacteria</taxon>
        <taxon>Thermotogati</taxon>
        <taxon>Deinococcota</taxon>
        <taxon>Deinococci</taxon>
        <taxon>Deinococcales</taxon>
        <taxon>Deinococcaceae</taxon>
        <taxon>Deinococcus</taxon>
    </lineage>
</organism>
<dbReference type="SMART" id="SM00855">
    <property type="entry name" value="PGAM"/>
    <property type="match status" value="1"/>
</dbReference>
<reference evidence="2 3" key="1">
    <citation type="journal article" date="2011" name="Stand. Genomic Sci.">
        <title>Complete genome sequence of Deinococcus maricopensis type strain (LB-34).</title>
        <authorList>
            <person name="Pukall R."/>
            <person name="Zeytun A."/>
            <person name="Lucas S."/>
            <person name="Lapidus A."/>
            <person name="Hammon N."/>
            <person name="Deshpande S."/>
            <person name="Nolan M."/>
            <person name="Cheng J.F."/>
            <person name="Pitluck S."/>
            <person name="Liolios K."/>
            <person name="Pagani I."/>
            <person name="Mikhailova N."/>
            <person name="Ivanova N."/>
            <person name="Mavromatis K."/>
            <person name="Pati A."/>
            <person name="Tapia R."/>
            <person name="Han C."/>
            <person name="Goodwin L."/>
            <person name="Chen A."/>
            <person name="Palaniappan K."/>
            <person name="Land M."/>
            <person name="Hauser L."/>
            <person name="Chang Y.J."/>
            <person name="Jeffries C.D."/>
            <person name="Brambilla E.M."/>
            <person name="Rohde M."/>
            <person name="Goker M."/>
            <person name="Detter J.C."/>
            <person name="Woyke T."/>
            <person name="Bristow J."/>
            <person name="Eisen J.A."/>
            <person name="Markowitz V."/>
            <person name="Hugenholtz P."/>
            <person name="Kyrpides N.C."/>
            <person name="Klenk H.P."/>
        </authorList>
    </citation>
    <scope>NUCLEOTIDE SEQUENCE [LARGE SCALE GENOMIC DNA]</scope>
    <source>
        <strain evidence="3">DSM 21211 / LMG 22137 / NRRL B-23946 / LB-34</strain>
    </source>
</reference>